<name>A0ABY7NYU4_9ACTN</name>
<evidence type="ECO:0000256" key="1">
    <source>
        <dbReference type="SAM" id="SignalP"/>
    </source>
</evidence>
<evidence type="ECO:0000313" key="2">
    <source>
        <dbReference type="EMBL" id="WBO63425.1"/>
    </source>
</evidence>
<dbReference type="RefSeq" id="WP_270081289.1">
    <property type="nucleotide sequence ID" value="NZ_CP115300.1"/>
</dbReference>
<gene>
    <name evidence="2" type="ORF">O1G22_11580</name>
</gene>
<organism evidence="2 3">
    <name type="scientific">Streptomyces camelliae</name>
    <dbReference type="NCBI Taxonomy" id="3004093"/>
    <lineage>
        <taxon>Bacteria</taxon>
        <taxon>Bacillati</taxon>
        <taxon>Actinomycetota</taxon>
        <taxon>Actinomycetes</taxon>
        <taxon>Kitasatosporales</taxon>
        <taxon>Streptomycetaceae</taxon>
        <taxon>Streptomyces</taxon>
    </lineage>
</organism>
<keyword evidence="3" id="KW-1185">Reference proteome</keyword>
<keyword evidence="1" id="KW-0732">Signal</keyword>
<feature type="signal peptide" evidence="1">
    <location>
        <begin position="1"/>
        <end position="25"/>
    </location>
</feature>
<protein>
    <submittedName>
        <fullName evidence="2">Uncharacterized protein</fullName>
    </submittedName>
</protein>
<accession>A0ABY7NYU4</accession>
<feature type="chain" id="PRO_5046289903" evidence="1">
    <location>
        <begin position="26"/>
        <end position="171"/>
    </location>
</feature>
<evidence type="ECO:0000313" key="3">
    <source>
        <dbReference type="Proteomes" id="UP001212326"/>
    </source>
</evidence>
<proteinExistence type="predicted"/>
<dbReference type="Proteomes" id="UP001212326">
    <property type="component" value="Chromosome"/>
</dbReference>
<dbReference type="EMBL" id="CP115300">
    <property type="protein sequence ID" value="WBO63425.1"/>
    <property type="molecule type" value="Genomic_DNA"/>
</dbReference>
<reference evidence="2 3" key="1">
    <citation type="submission" date="2022-12" db="EMBL/GenBank/DDBJ databases">
        <authorList>
            <person name="Mo P."/>
        </authorList>
    </citation>
    <scope>NUCLEOTIDE SEQUENCE [LARGE SCALE GENOMIC DNA]</scope>
    <source>
        <strain evidence="2 3">HUAS 2-6</strain>
    </source>
</reference>
<sequence length="171" mass="18270">MTRRRNVRCVLAMVCALVAASAVVGGDMSGGDRAAPETFPAVEARLGVLVERTLRTGGFTVDPRRGTAPASGYAVATGRSTAQVEPAAAFFAGDGPRALRAYLREHADVLVRDPQLMVGAWYDRDGRRVVLSLVRVMPDRATAVHCGLSHHQRSVYDLSARRDVPTGLSPS</sequence>